<dbReference type="EMBL" id="JABWDY010033901">
    <property type="protein sequence ID" value="KAF5183134.1"/>
    <property type="molecule type" value="Genomic_DNA"/>
</dbReference>
<evidence type="ECO:0000313" key="3">
    <source>
        <dbReference type="EMBL" id="KAF5183134.1"/>
    </source>
</evidence>
<organism evidence="3 4">
    <name type="scientific">Thalictrum thalictroides</name>
    <name type="common">Rue-anemone</name>
    <name type="synonym">Anemone thalictroides</name>
    <dbReference type="NCBI Taxonomy" id="46969"/>
    <lineage>
        <taxon>Eukaryota</taxon>
        <taxon>Viridiplantae</taxon>
        <taxon>Streptophyta</taxon>
        <taxon>Embryophyta</taxon>
        <taxon>Tracheophyta</taxon>
        <taxon>Spermatophyta</taxon>
        <taxon>Magnoliopsida</taxon>
        <taxon>Ranunculales</taxon>
        <taxon>Ranunculaceae</taxon>
        <taxon>Thalictroideae</taxon>
        <taxon>Thalictrum</taxon>
    </lineage>
</organism>
<sequence length="333" mass="37412">MPVWANLYNLLKTIWTKKGISFVASVIGHPLFSDSTTFKKERLEYARVCIEVPCDHQFESAVKLKMGEEYVLVNVEYPWKPPTCNICQCFGHKTTKCAKAPTKVWKERTTRKYDNTQTNDNGAGPSGTKEVITGLELAIVPAFEEVLPILIGGSRNSPLKETGVITTNKFSSLHFIEEESEVADNAMDKEEAEIDVVMESPSTQALVVVTEIVEDVIVEPNVAAEIQQYEQKKEQFLEAVEESEDEIDSMDNNKEPEYFNDHLLPKCSVMEAKRNARGKALLNATASKVEKAKCDTVEKNPERHVNSEPTVRKPRGRPKGNGKNDQPPKPLFR</sequence>
<feature type="compositionally biased region" description="Basic and acidic residues" evidence="2">
    <location>
        <begin position="288"/>
        <end position="306"/>
    </location>
</feature>
<dbReference type="InterPro" id="IPR040256">
    <property type="entry name" value="At4g02000-like"/>
</dbReference>
<dbReference type="PANTHER" id="PTHR31286:SF99">
    <property type="entry name" value="DUF4283 DOMAIN-CONTAINING PROTEIN"/>
    <property type="match status" value="1"/>
</dbReference>
<feature type="region of interest" description="Disordered" evidence="2">
    <location>
        <begin position="283"/>
        <end position="333"/>
    </location>
</feature>
<evidence type="ECO:0000256" key="1">
    <source>
        <dbReference type="SAM" id="Coils"/>
    </source>
</evidence>
<accession>A0A7J6VDF1</accession>
<dbReference type="AlphaFoldDB" id="A0A7J6VDF1"/>
<feature type="coiled-coil region" evidence="1">
    <location>
        <begin position="226"/>
        <end position="253"/>
    </location>
</feature>
<gene>
    <name evidence="3" type="ORF">FRX31_027278</name>
</gene>
<evidence type="ECO:0000256" key="2">
    <source>
        <dbReference type="SAM" id="MobiDB-lite"/>
    </source>
</evidence>
<dbReference type="OrthoDB" id="1110902at2759"/>
<protein>
    <recommendedName>
        <fullName evidence="5">DUF4283 domain-containing protein</fullName>
    </recommendedName>
</protein>
<evidence type="ECO:0008006" key="5">
    <source>
        <dbReference type="Google" id="ProtNLM"/>
    </source>
</evidence>
<reference evidence="3 4" key="1">
    <citation type="submission" date="2020-06" db="EMBL/GenBank/DDBJ databases">
        <title>Transcriptomic and genomic resources for Thalictrum thalictroides and T. hernandezii: Facilitating candidate gene discovery in an emerging model plant lineage.</title>
        <authorList>
            <person name="Arias T."/>
            <person name="Riano-Pachon D.M."/>
            <person name="Di Stilio V.S."/>
        </authorList>
    </citation>
    <scope>NUCLEOTIDE SEQUENCE [LARGE SCALE GENOMIC DNA]</scope>
    <source>
        <strain evidence="4">cv. WT478/WT964</strain>
        <tissue evidence="3">Leaves</tissue>
    </source>
</reference>
<comment type="caution">
    <text evidence="3">The sequence shown here is derived from an EMBL/GenBank/DDBJ whole genome shotgun (WGS) entry which is preliminary data.</text>
</comment>
<name>A0A7J6VDF1_THATH</name>
<keyword evidence="4" id="KW-1185">Reference proteome</keyword>
<dbReference type="Proteomes" id="UP000554482">
    <property type="component" value="Unassembled WGS sequence"/>
</dbReference>
<keyword evidence="1" id="KW-0175">Coiled coil</keyword>
<proteinExistence type="predicted"/>
<evidence type="ECO:0000313" key="4">
    <source>
        <dbReference type="Proteomes" id="UP000554482"/>
    </source>
</evidence>
<dbReference type="PANTHER" id="PTHR31286">
    <property type="entry name" value="GLYCINE-RICH CELL WALL STRUCTURAL PROTEIN 1.8-LIKE"/>
    <property type="match status" value="1"/>
</dbReference>